<feature type="region of interest" description="Disordered" evidence="16">
    <location>
        <begin position="569"/>
        <end position="640"/>
    </location>
</feature>
<evidence type="ECO:0000256" key="15">
    <source>
        <dbReference type="PROSITE-ProRule" id="PRU00076"/>
    </source>
</evidence>
<evidence type="ECO:0000256" key="7">
    <source>
        <dbReference type="ARBA" id="ARBA00022692"/>
    </source>
</evidence>
<keyword evidence="12" id="KW-0325">Glycoprotein</keyword>
<evidence type="ECO:0000256" key="8">
    <source>
        <dbReference type="ARBA" id="ARBA00022989"/>
    </source>
</evidence>
<evidence type="ECO:0000313" key="20">
    <source>
        <dbReference type="Proteomes" id="UP000536033"/>
    </source>
</evidence>
<dbReference type="SUPFAM" id="SSF57196">
    <property type="entry name" value="EGF/Laminin"/>
    <property type="match status" value="1"/>
</dbReference>
<evidence type="ECO:0000256" key="12">
    <source>
        <dbReference type="ARBA" id="ARBA00023180"/>
    </source>
</evidence>
<evidence type="ECO:0000256" key="11">
    <source>
        <dbReference type="ARBA" id="ARBA00023157"/>
    </source>
</evidence>
<dbReference type="GO" id="GO:0005615">
    <property type="term" value="C:extracellular space"/>
    <property type="evidence" value="ECO:0007669"/>
    <property type="project" value="TreeGrafter"/>
</dbReference>
<dbReference type="InterPro" id="IPR002154">
    <property type="entry name" value="Neuregulin_C"/>
</dbReference>
<dbReference type="GO" id="GO:0007399">
    <property type="term" value="P:nervous system development"/>
    <property type="evidence" value="ECO:0007669"/>
    <property type="project" value="InterPro"/>
</dbReference>
<dbReference type="SMART" id="SM00181">
    <property type="entry name" value="EGF"/>
    <property type="match status" value="1"/>
</dbReference>
<comment type="similarity">
    <text evidence="3">Belongs to the neuregulin family.</text>
</comment>
<evidence type="ECO:0000313" key="19">
    <source>
        <dbReference type="EMBL" id="NWX73087.1"/>
    </source>
</evidence>
<keyword evidence="10 17" id="KW-0472">Membrane</keyword>
<protein>
    <recommendedName>
        <fullName evidence="14">Pro-neuregulin-1, membrane-bound isoform</fullName>
    </recommendedName>
</protein>
<organism evidence="19 20">
    <name type="scientific">Alca torda</name>
    <name type="common">Razorbill</name>
    <dbReference type="NCBI Taxonomy" id="28689"/>
    <lineage>
        <taxon>Eukaryota</taxon>
        <taxon>Metazoa</taxon>
        <taxon>Chordata</taxon>
        <taxon>Craniata</taxon>
        <taxon>Vertebrata</taxon>
        <taxon>Euteleostomi</taxon>
        <taxon>Archelosauria</taxon>
        <taxon>Archosauria</taxon>
        <taxon>Dinosauria</taxon>
        <taxon>Saurischia</taxon>
        <taxon>Theropoda</taxon>
        <taxon>Coelurosauria</taxon>
        <taxon>Aves</taxon>
        <taxon>Neognathae</taxon>
        <taxon>Neoaves</taxon>
        <taxon>Charadriiformes</taxon>
        <taxon>Alcidae</taxon>
        <taxon>Alca</taxon>
    </lineage>
</organism>
<sequence>MSEVAADTFPSPSAQLSPDASLDGLPAEENMPGTQREDGRVQGIAGLAATCCVCLEAERLKGCLNSEKICIAPILACLLSLCLCIAGLKWVFVDKIFEYDSPTHLDPGRIGQDPKSAVDPTALSAWVPSEVYASPFPVPSPKSKAEVTVQSDSSLVPSKPFLQPSLYNRILDVGLLSSAAPSLSPPALEPTAASQAQATETNLQTAPKLSTSTSTTGTSHLTKCDIKQKAFCVNGGECYMVKDLPNPPRYLCRCPNEFTGDRCQNYVMASFYKHLGIEFMEAEELYQKRVLTITGICIALLVVGIMCVVAYCKTKKQRKKLHDRLRQSLRSERNNVMNMANGPHHPNPPPDNIQLVNQYVSKNVISSEHVIERETETSFSTSHYTSTTHHSVTVTQTPSHSWSNGHTESILSESHSVLVSSSMENSRHTSPAGPRGRLNGIGGPREGNSFLRHARETPDSYRDSPHSERYVSAMTTPARMSPVDFHTPTSPKSPPSKMSPPASSLTISVPSVAVSPFIEEERPLLLVTPPRLREKYDHPLQQFNSFHNNATHESNSLPPSPLRIVEDEEYETTQEYEPAQEPPKKLTNSRRVKRTKPNGHISSRVELDSDMSSESSSSETETEDERIGEDTPFLSIPNPMATSLEPAAAYRLAENRTNPANRFSTPEELQARLSSVIANQDPIAV</sequence>
<gene>
    <name evidence="19" type="primary">Nrg1</name>
    <name evidence="19" type="ORF">ALCTOR_R13721</name>
</gene>
<dbReference type="Gene3D" id="2.10.25.10">
    <property type="entry name" value="Laminin"/>
    <property type="match status" value="1"/>
</dbReference>
<dbReference type="GO" id="GO:0045499">
    <property type="term" value="F:chemorepellent activity"/>
    <property type="evidence" value="ECO:0007669"/>
    <property type="project" value="TreeGrafter"/>
</dbReference>
<evidence type="ECO:0000256" key="16">
    <source>
        <dbReference type="SAM" id="MobiDB-lite"/>
    </source>
</evidence>
<keyword evidence="7 17" id="KW-0812">Transmembrane</keyword>
<dbReference type="InterPro" id="IPR000742">
    <property type="entry name" value="EGF"/>
</dbReference>
<keyword evidence="11 15" id="KW-1015">Disulfide bond</keyword>
<evidence type="ECO:0000259" key="18">
    <source>
        <dbReference type="PROSITE" id="PS50026"/>
    </source>
</evidence>
<dbReference type="GO" id="GO:0030296">
    <property type="term" value="F:protein tyrosine kinase activator activity"/>
    <property type="evidence" value="ECO:0007669"/>
    <property type="project" value="TreeGrafter"/>
</dbReference>
<evidence type="ECO:0000256" key="3">
    <source>
        <dbReference type="ARBA" id="ARBA00008216"/>
    </source>
</evidence>
<evidence type="ECO:0000256" key="9">
    <source>
        <dbReference type="ARBA" id="ARBA00023030"/>
    </source>
</evidence>
<dbReference type="CDD" id="cd00053">
    <property type="entry name" value="EGF"/>
    <property type="match status" value="1"/>
</dbReference>
<feature type="compositionally biased region" description="Low complexity" evidence="16">
    <location>
        <begin position="379"/>
        <end position="401"/>
    </location>
</feature>
<keyword evidence="9" id="KW-0339">Growth factor</keyword>
<keyword evidence="20" id="KW-1185">Reference proteome</keyword>
<dbReference type="Pfam" id="PF02158">
    <property type="entry name" value="Neuregulin"/>
    <property type="match status" value="1"/>
</dbReference>
<keyword evidence="13" id="KW-0393">Immunoglobulin domain</keyword>
<keyword evidence="6 15" id="KW-0245">EGF-like domain</keyword>
<evidence type="ECO:0000256" key="10">
    <source>
        <dbReference type="ARBA" id="ARBA00023136"/>
    </source>
</evidence>
<dbReference type="GO" id="GO:0008083">
    <property type="term" value="F:growth factor activity"/>
    <property type="evidence" value="ECO:0007669"/>
    <property type="project" value="UniProtKB-KW"/>
</dbReference>
<feature type="domain" description="EGF-like" evidence="18">
    <location>
        <begin position="220"/>
        <end position="264"/>
    </location>
</feature>
<dbReference type="GO" id="GO:0035556">
    <property type="term" value="P:intracellular signal transduction"/>
    <property type="evidence" value="ECO:0007669"/>
    <property type="project" value="TreeGrafter"/>
</dbReference>
<feature type="region of interest" description="Disordered" evidence="16">
    <location>
        <begin position="480"/>
        <end position="504"/>
    </location>
</feature>
<evidence type="ECO:0000256" key="17">
    <source>
        <dbReference type="SAM" id="Phobius"/>
    </source>
</evidence>
<dbReference type="InterPro" id="IPR018250">
    <property type="entry name" value="NRG1"/>
</dbReference>
<feature type="non-terminal residue" evidence="19">
    <location>
        <position position="685"/>
    </location>
</feature>
<dbReference type="Proteomes" id="UP000536033">
    <property type="component" value="Unassembled WGS sequence"/>
</dbReference>
<reference evidence="19 20" key="1">
    <citation type="submission" date="2019-09" db="EMBL/GenBank/DDBJ databases">
        <title>Bird 10,000 Genomes (B10K) Project - Family phase.</title>
        <authorList>
            <person name="Zhang G."/>
        </authorList>
    </citation>
    <scope>NUCLEOTIDE SEQUENCE [LARGE SCALE GENOMIC DNA]</scope>
    <source>
        <strain evidence="19">OUT-0003</strain>
        <tissue evidence="19">Muscle</tissue>
    </source>
</reference>
<proteinExistence type="inferred from homology"/>
<keyword evidence="4" id="KW-1003">Cell membrane</keyword>
<evidence type="ECO:0000256" key="14">
    <source>
        <dbReference type="ARBA" id="ARBA00034341"/>
    </source>
</evidence>
<name>A0A7K6YNP4_ALCTO</name>
<accession>A0A7K6YNP4</accession>
<feature type="region of interest" description="Disordered" evidence="16">
    <location>
        <begin position="379"/>
        <end position="407"/>
    </location>
</feature>
<evidence type="ECO:0000256" key="6">
    <source>
        <dbReference type="ARBA" id="ARBA00022536"/>
    </source>
</evidence>
<feature type="region of interest" description="Disordered" evidence="16">
    <location>
        <begin position="186"/>
        <end position="219"/>
    </location>
</feature>
<dbReference type="FunFam" id="2.10.25.10:FF:000073">
    <property type="entry name" value="Pro-neuregulin-1, membrane-bound isoform A"/>
    <property type="match status" value="1"/>
</dbReference>
<feature type="non-terminal residue" evidence="19">
    <location>
        <position position="1"/>
    </location>
</feature>
<keyword evidence="8 17" id="KW-1133">Transmembrane helix</keyword>
<dbReference type="PANTHER" id="PTHR11100">
    <property type="entry name" value="HEREGULIN-NEUREGULIN FAMILY MEMBER"/>
    <property type="match status" value="1"/>
</dbReference>
<feature type="compositionally biased region" description="Basic residues" evidence="16">
    <location>
        <begin position="587"/>
        <end position="597"/>
    </location>
</feature>
<comment type="caution">
    <text evidence="15">Lacks conserved residue(s) required for the propagation of feature annotation.</text>
</comment>
<evidence type="ECO:0000256" key="2">
    <source>
        <dbReference type="ARBA" id="ARBA00004613"/>
    </source>
</evidence>
<feature type="transmembrane region" description="Helical" evidence="17">
    <location>
        <begin position="69"/>
        <end position="92"/>
    </location>
</feature>
<dbReference type="PRINTS" id="PR01089">
    <property type="entry name" value="NEUREGULIN"/>
</dbReference>
<dbReference type="EMBL" id="VZSD01007499">
    <property type="protein sequence ID" value="NWX73087.1"/>
    <property type="molecule type" value="Genomic_DNA"/>
</dbReference>
<evidence type="ECO:0000256" key="4">
    <source>
        <dbReference type="ARBA" id="ARBA00022475"/>
    </source>
</evidence>
<evidence type="ECO:0000256" key="1">
    <source>
        <dbReference type="ARBA" id="ARBA00004251"/>
    </source>
</evidence>
<feature type="region of interest" description="Disordered" evidence="16">
    <location>
        <begin position="1"/>
        <end position="37"/>
    </location>
</feature>
<feature type="transmembrane region" description="Helical" evidence="17">
    <location>
        <begin position="290"/>
        <end position="312"/>
    </location>
</feature>
<feature type="compositionally biased region" description="Low complexity" evidence="16">
    <location>
        <begin position="210"/>
        <end position="219"/>
    </location>
</feature>
<dbReference type="PROSITE" id="PS00022">
    <property type="entry name" value="EGF_1"/>
    <property type="match status" value="1"/>
</dbReference>
<feature type="region of interest" description="Disordered" evidence="16">
    <location>
        <begin position="421"/>
        <end position="450"/>
    </location>
</feature>
<dbReference type="InterPro" id="IPR040180">
    <property type="entry name" value="Neuregulin"/>
</dbReference>
<comment type="caution">
    <text evidence="19">The sequence shown here is derived from an EMBL/GenBank/DDBJ whole genome shotgun (WGS) entry which is preliminary data.</text>
</comment>
<dbReference type="AlphaFoldDB" id="A0A7K6YNP4"/>
<comment type="subcellular location">
    <subcellularLocation>
        <location evidence="1">Cell membrane</location>
        <topology evidence="1">Single-pass type I membrane protein</topology>
    </subcellularLocation>
    <subcellularLocation>
        <location evidence="2">Secreted</location>
    </subcellularLocation>
</comment>
<dbReference type="PROSITE" id="PS50026">
    <property type="entry name" value="EGF_3"/>
    <property type="match status" value="1"/>
</dbReference>
<dbReference type="GO" id="GO:0005886">
    <property type="term" value="C:plasma membrane"/>
    <property type="evidence" value="ECO:0007669"/>
    <property type="project" value="UniProtKB-SubCell"/>
</dbReference>
<feature type="compositionally biased region" description="Polar residues" evidence="16">
    <location>
        <begin position="195"/>
        <end position="209"/>
    </location>
</feature>
<evidence type="ECO:0000256" key="5">
    <source>
        <dbReference type="ARBA" id="ARBA00022525"/>
    </source>
</evidence>
<keyword evidence="5" id="KW-0964">Secreted</keyword>
<dbReference type="GO" id="GO:0048513">
    <property type="term" value="P:animal organ development"/>
    <property type="evidence" value="ECO:0007669"/>
    <property type="project" value="TreeGrafter"/>
</dbReference>
<evidence type="ECO:0000256" key="13">
    <source>
        <dbReference type="ARBA" id="ARBA00023319"/>
    </source>
</evidence>
<dbReference type="PANTHER" id="PTHR11100:SF7">
    <property type="entry name" value="PRO-NEUREGULIN-1, MEMBRANE-BOUND ISOFORM"/>
    <property type="match status" value="1"/>
</dbReference>
<feature type="disulfide bond" evidence="15">
    <location>
        <begin position="254"/>
        <end position="263"/>
    </location>
</feature>
<dbReference type="GO" id="GO:0030154">
    <property type="term" value="P:cell differentiation"/>
    <property type="evidence" value="ECO:0007669"/>
    <property type="project" value="TreeGrafter"/>
</dbReference>
<feature type="compositionally biased region" description="Low complexity" evidence="16">
    <location>
        <begin position="610"/>
        <end position="619"/>
    </location>
</feature>